<dbReference type="EMBL" id="VTZN01000184">
    <property type="protein sequence ID" value="KAA1248213.1"/>
    <property type="molecule type" value="Genomic_DNA"/>
</dbReference>
<gene>
    <name evidence="1" type="ORF">F0Q45_21810</name>
</gene>
<dbReference type="OrthoDB" id="4545778at2"/>
<organism evidence="1 2">
    <name type="scientific">Mycobacterium simiae</name>
    <name type="common">Mycobacterium habana</name>
    <dbReference type="NCBI Taxonomy" id="1784"/>
    <lineage>
        <taxon>Bacteria</taxon>
        <taxon>Bacillati</taxon>
        <taxon>Actinomycetota</taxon>
        <taxon>Actinomycetes</taxon>
        <taxon>Mycobacteriales</taxon>
        <taxon>Mycobacteriaceae</taxon>
        <taxon>Mycobacterium</taxon>
        <taxon>Mycobacterium simiae complex</taxon>
    </lineage>
</organism>
<accession>A0A5B1BLA5</accession>
<protein>
    <submittedName>
        <fullName evidence="1">Uncharacterized protein</fullName>
    </submittedName>
</protein>
<evidence type="ECO:0000313" key="2">
    <source>
        <dbReference type="Proteomes" id="UP000324701"/>
    </source>
</evidence>
<reference evidence="1 2" key="1">
    <citation type="submission" date="2019-09" db="EMBL/GenBank/DDBJ databases">
        <title>Report of infection by Mycobacterium simiae a patient suffering from pulmonary tuberculosis.</title>
        <authorList>
            <person name="Mohanty P.S."/>
            <person name="Bansal A.K."/>
            <person name="Singh H."/>
            <person name="Sharma S."/>
            <person name="Patil S.A."/>
            <person name="Upadhaya P."/>
            <person name="Singh P.K."/>
            <person name="Kumar D."/>
            <person name="Kumar S."/>
            <person name="Singh R.K."/>
            <person name="Chaudhary B."/>
        </authorList>
    </citation>
    <scope>NUCLEOTIDE SEQUENCE [LARGE SCALE GENOMIC DNA]</scope>
    <source>
        <strain evidence="1 2">JAL-560-SIM</strain>
    </source>
</reference>
<dbReference type="AlphaFoldDB" id="A0A5B1BLA5"/>
<proteinExistence type="predicted"/>
<evidence type="ECO:0000313" key="1">
    <source>
        <dbReference type="EMBL" id="KAA1248213.1"/>
    </source>
</evidence>
<dbReference type="Proteomes" id="UP000324701">
    <property type="component" value="Unassembled WGS sequence"/>
</dbReference>
<name>A0A5B1BLA5_MYCSI</name>
<comment type="caution">
    <text evidence="1">The sequence shown here is derived from an EMBL/GenBank/DDBJ whole genome shotgun (WGS) entry which is preliminary data.</text>
</comment>
<dbReference type="RefSeq" id="WP_149655909.1">
    <property type="nucleotide sequence ID" value="NZ_VTZN01000184.1"/>
</dbReference>
<keyword evidence="2" id="KW-1185">Reference proteome</keyword>
<sequence>MTAPPAADPHILTTPVADVFADHTYQRPLDRQRVDRVAFFATAKKTSVNHGTGALPEFVVIVLHERHNLHQRAGARLVMRSGFRGVLRAGAAA</sequence>